<evidence type="ECO:0000259" key="2">
    <source>
        <dbReference type="Pfam" id="PF03732"/>
    </source>
</evidence>
<accession>A0AAD4XPX9</accession>
<feature type="compositionally biased region" description="Basic and acidic residues" evidence="1">
    <location>
        <begin position="78"/>
        <end position="89"/>
    </location>
</feature>
<feature type="compositionally biased region" description="Basic and acidic residues" evidence="1">
    <location>
        <begin position="102"/>
        <end position="123"/>
    </location>
</feature>
<organism evidence="3 4">
    <name type="scientific">Papaver atlanticum</name>
    <dbReference type="NCBI Taxonomy" id="357466"/>
    <lineage>
        <taxon>Eukaryota</taxon>
        <taxon>Viridiplantae</taxon>
        <taxon>Streptophyta</taxon>
        <taxon>Embryophyta</taxon>
        <taxon>Tracheophyta</taxon>
        <taxon>Spermatophyta</taxon>
        <taxon>Magnoliopsida</taxon>
        <taxon>Ranunculales</taxon>
        <taxon>Papaveraceae</taxon>
        <taxon>Papaveroideae</taxon>
        <taxon>Papaver</taxon>
    </lineage>
</organism>
<dbReference type="Pfam" id="PF03732">
    <property type="entry name" value="Retrotrans_gag"/>
    <property type="match status" value="1"/>
</dbReference>
<comment type="caution">
    <text evidence="3">The sequence shown here is derived from an EMBL/GenBank/DDBJ whole genome shotgun (WGS) entry which is preliminary data.</text>
</comment>
<dbReference type="PANTHER" id="PTHR33223">
    <property type="entry name" value="CCHC-TYPE DOMAIN-CONTAINING PROTEIN"/>
    <property type="match status" value="1"/>
</dbReference>
<feature type="region of interest" description="Disordered" evidence="1">
    <location>
        <begin position="78"/>
        <end position="123"/>
    </location>
</feature>
<evidence type="ECO:0000313" key="4">
    <source>
        <dbReference type="Proteomes" id="UP001202328"/>
    </source>
</evidence>
<proteinExistence type="predicted"/>
<evidence type="ECO:0000313" key="3">
    <source>
        <dbReference type="EMBL" id="KAI3932573.1"/>
    </source>
</evidence>
<reference evidence="3" key="1">
    <citation type="submission" date="2022-04" db="EMBL/GenBank/DDBJ databases">
        <title>A functionally conserved STORR gene fusion in Papaver species that diverged 16.8 million years ago.</title>
        <authorList>
            <person name="Catania T."/>
        </authorList>
    </citation>
    <scope>NUCLEOTIDE SEQUENCE</scope>
    <source>
        <strain evidence="3">S-188037</strain>
    </source>
</reference>
<protein>
    <recommendedName>
        <fullName evidence="2">Retrotransposon gag domain-containing protein</fullName>
    </recommendedName>
</protein>
<dbReference type="PANTHER" id="PTHR33223:SF10">
    <property type="entry name" value="AMINOTRANSFERASE-LIKE PLANT MOBILE DOMAIN-CONTAINING PROTEIN"/>
    <property type="match status" value="1"/>
</dbReference>
<dbReference type="Proteomes" id="UP001202328">
    <property type="component" value="Unassembled WGS sequence"/>
</dbReference>
<sequence length="380" mass="44973">MPIDLALRERYQELEMENKRLMITLEKRKELEEVDASRSERNMTNCRTRQERDTTLESNEILEGRRIVRNDGRRVEGAISDHQHSRDPHNNGYYDRYVPNDGHYHGQDRRERDRPEKRTEPLRNERILRETEADFPRDEELSRRKLNEMIEKVLAHKQSKDKRQQILTMKTSMDSPFVDKIKHFRPPLNFIQPQFKEFFDGKSGDPVEHVQHFQASMSLWGYSDELLCRTFPITLTGKALTWFSQLDSNSIENFGMLSDAFFEQYKINLGNRKGISHLFLLQQDTNENLLDFTRRLRQEVSEVGNVDSSLVIEAYKNALPYDEFGIYNSLTVQPFKTLQELYDRADRYGRAEKEKKCQDVTNIKRVQSRRTCQTKAAVRG</sequence>
<dbReference type="AlphaFoldDB" id="A0AAD4XPX9"/>
<keyword evidence="4" id="KW-1185">Reference proteome</keyword>
<feature type="domain" description="Retrotransposon gag" evidence="2">
    <location>
        <begin position="230"/>
        <end position="317"/>
    </location>
</feature>
<evidence type="ECO:0000256" key="1">
    <source>
        <dbReference type="SAM" id="MobiDB-lite"/>
    </source>
</evidence>
<gene>
    <name evidence="3" type="ORF">MKW98_012544</name>
</gene>
<dbReference type="InterPro" id="IPR005162">
    <property type="entry name" value="Retrotrans_gag_dom"/>
</dbReference>
<dbReference type="EMBL" id="JAJJMB010006998">
    <property type="protein sequence ID" value="KAI3932573.1"/>
    <property type="molecule type" value="Genomic_DNA"/>
</dbReference>
<name>A0AAD4XPX9_9MAGN</name>
<feature type="region of interest" description="Disordered" evidence="1">
    <location>
        <begin position="34"/>
        <end position="53"/>
    </location>
</feature>